<evidence type="ECO:0000313" key="3">
    <source>
        <dbReference type="Proteomes" id="UP000178723"/>
    </source>
</evidence>
<feature type="transmembrane region" description="Helical" evidence="1">
    <location>
        <begin position="6"/>
        <end position="25"/>
    </location>
</feature>
<dbReference type="STRING" id="1802407.A3I40_03935"/>
<dbReference type="AlphaFoldDB" id="A0A1F7VA45"/>
<keyword evidence="1" id="KW-0472">Membrane</keyword>
<evidence type="ECO:0000256" key="1">
    <source>
        <dbReference type="SAM" id="Phobius"/>
    </source>
</evidence>
<keyword evidence="1" id="KW-1133">Transmembrane helix</keyword>
<evidence type="ECO:0000313" key="2">
    <source>
        <dbReference type="EMBL" id="OGL87331.1"/>
    </source>
</evidence>
<dbReference type="EMBL" id="MGEP01000019">
    <property type="protein sequence ID" value="OGL87331.1"/>
    <property type="molecule type" value="Genomic_DNA"/>
</dbReference>
<dbReference type="Proteomes" id="UP000178723">
    <property type="component" value="Unassembled WGS sequence"/>
</dbReference>
<reference evidence="2 3" key="1">
    <citation type="journal article" date="2016" name="Nat. Commun.">
        <title>Thousands of microbial genomes shed light on interconnected biogeochemical processes in an aquifer system.</title>
        <authorList>
            <person name="Anantharaman K."/>
            <person name="Brown C.T."/>
            <person name="Hug L.A."/>
            <person name="Sharon I."/>
            <person name="Castelle C.J."/>
            <person name="Probst A.J."/>
            <person name="Thomas B.C."/>
            <person name="Singh A."/>
            <person name="Wilkins M.J."/>
            <person name="Karaoz U."/>
            <person name="Brodie E.L."/>
            <person name="Williams K.H."/>
            <person name="Hubbard S.S."/>
            <person name="Banfield J.F."/>
        </authorList>
    </citation>
    <scope>NUCLEOTIDE SEQUENCE [LARGE SCALE GENOMIC DNA]</scope>
</reference>
<evidence type="ECO:0008006" key="4">
    <source>
        <dbReference type="Google" id="ProtNLM"/>
    </source>
</evidence>
<protein>
    <recommendedName>
        <fullName evidence="4">Type II secretion system protein GspJ</fullName>
    </recommendedName>
</protein>
<comment type="caution">
    <text evidence="2">The sequence shown here is derived from an EMBL/GenBank/DDBJ whole genome shotgun (WGS) entry which is preliminary data.</text>
</comment>
<gene>
    <name evidence="2" type="ORF">A3I40_03935</name>
</gene>
<proteinExistence type="predicted"/>
<sequence length="185" mass="20598">MEIAVVLGIFGITVMAVGAFTSGIFRYNRVLTSQLDTEMQLRRLVTRFTREARTSSMSSLGAYPIDAASTTAIAFYSNIDADSLKERVRYFLDGTTFKRGILKPTGSPLTYNPANETVSSLVNDVRNSDIFYYYDDSYNGSSPPLPFPVILTSVRLVRLKLSVDLNPNEPPAPMEIETNVHLRNL</sequence>
<keyword evidence="1" id="KW-0812">Transmembrane</keyword>
<organism evidence="2 3">
    <name type="scientific">Candidatus Uhrbacteria bacterium RIFCSPLOWO2_02_FULL_48_12</name>
    <dbReference type="NCBI Taxonomy" id="1802407"/>
    <lineage>
        <taxon>Bacteria</taxon>
        <taxon>Candidatus Uhriibacteriota</taxon>
    </lineage>
</organism>
<accession>A0A1F7VA45</accession>
<name>A0A1F7VA45_9BACT</name>